<evidence type="ECO:0000313" key="2">
    <source>
        <dbReference type="Proteomes" id="UP000271974"/>
    </source>
</evidence>
<reference evidence="1 2" key="1">
    <citation type="submission" date="2019-01" db="EMBL/GenBank/DDBJ databases">
        <title>A draft genome assembly of the solar-powered sea slug Elysia chlorotica.</title>
        <authorList>
            <person name="Cai H."/>
            <person name="Li Q."/>
            <person name="Fang X."/>
            <person name="Li J."/>
            <person name="Curtis N.E."/>
            <person name="Altenburger A."/>
            <person name="Shibata T."/>
            <person name="Feng M."/>
            <person name="Maeda T."/>
            <person name="Schwartz J.A."/>
            <person name="Shigenobu S."/>
            <person name="Lundholm N."/>
            <person name="Nishiyama T."/>
            <person name="Yang H."/>
            <person name="Hasebe M."/>
            <person name="Li S."/>
            <person name="Pierce S.K."/>
            <person name="Wang J."/>
        </authorList>
    </citation>
    <scope>NUCLEOTIDE SEQUENCE [LARGE SCALE GENOMIC DNA]</scope>
    <source>
        <strain evidence="1">EC2010</strain>
        <tissue evidence="1">Whole organism of an adult</tissue>
    </source>
</reference>
<gene>
    <name evidence="1" type="ORF">EGW08_021844</name>
</gene>
<dbReference type="OrthoDB" id="10065669at2759"/>
<dbReference type="Proteomes" id="UP000271974">
    <property type="component" value="Unassembled WGS sequence"/>
</dbReference>
<proteinExistence type="predicted"/>
<organism evidence="1 2">
    <name type="scientific">Elysia chlorotica</name>
    <name type="common">Eastern emerald elysia</name>
    <name type="synonym">Sea slug</name>
    <dbReference type="NCBI Taxonomy" id="188477"/>
    <lineage>
        <taxon>Eukaryota</taxon>
        <taxon>Metazoa</taxon>
        <taxon>Spiralia</taxon>
        <taxon>Lophotrochozoa</taxon>
        <taxon>Mollusca</taxon>
        <taxon>Gastropoda</taxon>
        <taxon>Heterobranchia</taxon>
        <taxon>Euthyneura</taxon>
        <taxon>Panpulmonata</taxon>
        <taxon>Sacoglossa</taxon>
        <taxon>Placobranchoidea</taxon>
        <taxon>Plakobranchidae</taxon>
        <taxon>Elysia</taxon>
    </lineage>
</organism>
<comment type="caution">
    <text evidence="1">The sequence shown here is derived from an EMBL/GenBank/DDBJ whole genome shotgun (WGS) entry which is preliminary data.</text>
</comment>
<evidence type="ECO:0000313" key="1">
    <source>
        <dbReference type="EMBL" id="RUS70400.1"/>
    </source>
</evidence>
<accession>A0A3S0Z6H5</accession>
<feature type="non-terminal residue" evidence="1">
    <location>
        <position position="151"/>
    </location>
</feature>
<name>A0A3S0Z6H5_ELYCH</name>
<keyword evidence="2" id="KW-1185">Reference proteome</keyword>
<protein>
    <submittedName>
        <fullName evidence="1">Uncharacterized protein</fullName>
    </submittedName>
</protein>
<sequence length="151" mass="17449">MLLMSVINSELPRDSRISNVETLVNKTLCESVSKFCIERECSSCGVDALFSSFEEQISDLCKERKWSCWEKTERCSKDLVFRHSSVSEILSLLKQNVFLCFLNISRWLNGSVSSISFYRLTCQRAMQCALWTSQKIIFVNSKTKFRVHTGH</sequence>
<dbReference type="EMBL" id="RQTK01001418">
    <property type="protein sequence ID" value="RUS70400.1"/>
    <property type="molecule type" value="Genomic_DNA"/>
</dbReference>
<dbReference type="AlphaFoldDB" id="A0A3S0Z6H5"/>